<dbReference type="OrthoDB" id="113059at2759"/>
<keyword evidence="2" id="KW-1185">Reference proteome</keyword>
<dbReference type="EMBL" id="NBNE01000736">
    <property type="protein sequence ID" value="OWZ17544.1"/>
    <property type="molecule type" value="Genomic_DNA"/>
</dbReference>
<proteinExistence type="predicted"/>
<accession>A0A225WJD9</accession>
<name>A0A225WJD9_9STRA</name>
<protein>
    <submittedName>
        <fullName evidence="1">Uncharacterized protein</fullName>
    </submittedName>
</protein>
<gene>
    <name evidence="1" type="ORF">PHMEG_0008495</name>
</gene>
<comment type="caution">
    <text evidence="1">The sequence shown here is derived from an EMBL/GenBank/DDBJ whole genome shotgun (WGS) entry which is preliminary data.</text>
</comment>
<reference evidence="2" key="1">
    <citation type="submission" date="2017-03" db="EMBL/GenBank/DDBJ databases">
        <title>Phytopthora megakarya and P. palmivora, two closely related causual agents of cacao black pod achieved similar genome size and gene model numbers by different mechanisms.</title>
        <authorList>
            <person name="Ali S."/>
            <person name="Shao J."/>
            <person name="Larry D.J."/>
            <person name="Kronmiller B."/>
            <person name="Shen D."/>
            <person name="Strem M.D."/>
            <person name="Melnick R.L."/>
            <person name="Guiltinan M.J."/>
            <person name="Tyler B.M."/>
            <person name="Meinhardt L.W."/>
            <person name="Bailey B.A."/>
        </authorList>
    </citation>
    <scope>NUCLEOTIDE SEQUENCE [LARGE SCALE GENOMIC DNA]</scope>
    <source>
        <strain evidence="2">zdho120</strain>
    </source>
</reference>
<organism evidence="1 2">
    <name type="scientific">Phytophthora megakarya</name>
    <dbReference type="NCBI Taxonomy" id="4795"/>
    <lineage>
        <taxon>Eukaryota</taxon>
        <taxon>Sar</taxon>
        <taxon>Stramenopiles</taxon>
        <taxon>Oomycota</taxon>
        <taxon>Peronosporomycetes</taxon>
        <taxon>Peronosporales</taxon>
        <taxon>Peronosporaceae</taxon>
        <taxon>Phytophthora</taxon>
    </lineage>
</organism>
<sequence length="206" mass="22488">MSNEPLTFSLGKFVKCVRISIRTSGLGGLACMWCWFSGHCYEDNEKIDLCVALWNVATGFKFRLWTIRFTRSVRPVTPSICSIGSSSICGLTLTEQGITVLTSSNSGLIGCGSGSSGGTDTLPTEVLLEPSYLQYSMEVLECTPATEDWSRELRVLESEQPWGNCWIDAPAEHPYNTTYAPCNPEAPVFVPSSMPRQAVISGIVVN</sequence>
<evidence type="ECO:0000313" key="2">
    <source>
        <dbReference type="Proteomes" id="UP000198211"/>
    </source>
</evidence>
<dbReference type="Proteomes" id="UP000198211">
    <property type="component" value="Unassembled WGS sequence"/>
</dbReference>
<evidence type="ECO:0000313" key="1">
    <source>
        <dbReference type="EMBL" id="OWZ17544.1"/>
    </source>
</evidence>
<dbReference type="AlphaFoldDB" id="A0A225WJD9"/>